<dbReference type="Pfam" id="PF05845">
    <property type="entry name" value="PhnH"/>
    <property type="match status" value="1"/>
</dbReference>
<evidence type="ECO:0000313" key="2">
    <source>
        <dbReference type="Proteomes" id="UP000469125"/>
    </source>
</evidence>
<evidence type="ECO:0000313" key="1">
    <source>
        <dbReference type="EMBL" id="MUK90327.1"/>
    </source>
</evidence>
<sequence length="199" mass="22221">MVIDVVHDMQAVFRKLLHSMSRPGEVSTLKSTIAHTDRWSCHEATYLTILTLFDAEVSFHIVSNKQKKNLEKQIAEYTLARNAPIDEADFVIVLQGTKEQTILEAMGTCKIGNLLDPQHAATWIVENERIVQEGNLILSGPGIQQQTTIQLDISDSIIQARNERIKEFPLGIDMILTDAKSQVLCIPRTTTIVLKGGTQ</sequence>
<keyword evidence="1" id="KW-0456">Lyase</keyword>
<reference evidence="1 2" key="1">
    <citation type="submission" date="2019-11" db="EMBL/GenBank/DDBJ databases">
        <authorList>
            <person name="Li X."/>
        </authorList>
    </citation>
    <scope>NUCLEOTIDE SEQUENCE [LARGE SCALE GENOMIC DNA]</scope>
    <source>
        <strain evidence="1 2">L9</strain>
    </source>
</reference>
<proteinExistence type="predicted"/>
<dbReference type="SUPFAM" id="SSF159709">
    <property type="entry name" value="PhnH-like"/>
    <property type="match status" value="1"/>
</dbReference>
<dbReference type="Gene3D" id="3.40.50.11310">
    <property type="entry name" value="Bacterial phosphonate metabolism protein PhnH"/>
    <property type="match status" value="1"/>
</dbReference>
<dbReference type="GO" id="GO:0019634">
    <property type="term" value="P:organic phosphonate metabolic process"/>
    <property type="evidence" value="ECO:0007669"/>
    <property type="project" value="InterPro"/>
</dbReference>
<accession>A0A6N8FQ22</accession>
<dbReference type="InterPro" id="IPR008772">
    <property type="entry name" value="Phosphonate_metab_PhnH"/>
</dbReference>
<dbReference type="GO" id="GO:0016829">
    <property type="term" value="F:lyase activity"/>
    <property type="evidence" value="ECO:0007669"/>
    <property type="project" value="UniProtKB-KW"/>
</dbReference>
<dbReference type="AlphaFoldDB" id="A0A6N8FQ22"/>
<dbReference type="EMBL" id="WOCA01000020">
    <property type="protein sequence ID" value="MUK90327.1"/>
    <property type="molecule type" value="Genomic_DNA"/>
</dbReference>
<dbReference type="NCBIfam" id="TIGR03292">
    <property type="entry name" value="PhnH_redo"/>
    <property type="match status" value="1"/>
</dbReference>
<protein>
    <submittedName>
        <fullName evidence="1">Phosphonate C-P lyase system protein PhnH</fullName>
    </submittedName>
</protein>
<gene>
    <name evidence="1" type="primary">phnH</name>
    <name evidence="1" type="ORF">GMD78_18295</name>
</gene>
<comment type="caution">
    <text evidence="1">The sequence shown here is derived from an EMBL/GenBank/DDBJ whole genome shotgun (WGS) entry which is preliminary data.</text>
</comment>
<dbReference type="Proteomes" id="UP000469125">
    <property type="component" value="Unassembled WGS sequence"/>
</dbReference>
<name>A0A6N8FQ22_9BACI</name>
<dbReference type="PIRSF" id="PIRSF020680">
    <property type="entry name" value="PhnH"/>
    <property type="match status" value="1"/>
</dbReference>
<dbReference type="InterPro" id="IPR038058">
    <property type="entry name" value="PhnH-like_sp"/>
</dbReference>
<organism evidence="1 2">
    <name type="scientific">Ornithinibacillus caprae</name>
    <dbReference type="NCBI Taxonomy" id="2678566"/>
    <lineage>
        <taxon>Bacteria</taxon>
        <taxon>Bacillati</taxon>
        <taxon>Bacillota</taxon>
        <taxon>Bacilli</taxon>
        <taxon>Bacillales</taxon>
        <taxon>Bacillaceae</taxon>
        <taxon>Ornithinibacillus</taxon>
    </lineage>
</organism>
<keyword evidence="2" id="KW-1185">Reference proteome</keyword>